<dbReference type="InterPro" id="IPR000383">
    <property type="entry name" value="Xaa-Pro-like_dom"/>
</dbReference>
<gene>
    <name evidence="11" type="ORF">LX83_000907</name>
</gene>
<name>A0AAE3GB62_9PSEU</name>
<keyword evidence="6" id="KW-0378">Hydrolase</keyword>
<dbReference type="Gene3D" id="2.60.120.260">
    <property type="entry name" value="Galactose-binding domain-like"/>
    <property type="match status" value="1"/>
</dbReference>
<dbReference type="InterPro" id="IPR008979">
    <property type="entry name" value="Galactose-bd-like_sf"/>
</dbReference>
<evidence type="ECO:0000256" key="1">
    <source>
        <dbReference type="ARBA" id="ARBA00000123"/>
    </source>
</evidence>
<proteinExistence type="inferred from homology"/>
<evidence type="ECO:0000256" key="2">
    <source>
        <dbReference type="ARBA" id="ARBA00010819"/>
    </source>
</evidence>
<dbReference type="NCBIfam" id="TIGR00976">
    <property type="entry name" value="CocE_NonD"/>
    <property type="match status" value="1"/>
</dbReference>
<dbReference type="InterPro" id="IPR005674">
    <property type="entry name" value="CocE/Ser_esterase"/>
</dbReference>
<keyword evidence="4" id="KW-0031">Aminopeptidase</keyword>
<dbReference type="InterPro" id="IPR008252">
    <property type="entry name" value="Pept_S15_Xpro"/>
</dbReference>
<keyword evidence="12" id="KW-1185">Reference proteome</keyword>
<dbReference type="InterPro" id="IPR029058">
    <property type="entry name" value="AB_hydrolase_fold"/>
</dbReference>
<evidence type="ECO:0000256" key="6">
    <source>
        <dbReference type="ARBA" id="ARBA00022801"/>
    </source>
</evidence>
<dbReference type="SMART" id="SM00939">
    <property type="entry name" value="PepX_C"/>
    <property type="match status" value="1"/>
</dbReference>
<dbReference type="Proteomes" id="UP001206128">
    <property type="component" value="Unassembled WGS sequence"/>
</dbReference>
<dbReference type="GO" id="GO:0004177">
    <property type="term" value="F:aminopeptidase activity"/>
    <property type="evidence" value="ECO:0007669"/>
    <property type="project" value="UniProtKB-KW"/>
</dbReference>
<comment type="catalytic activity">
    <reaction evidence="1">
        <text>Hydrolyzes Xaa-Pro-|- bonds to release unblocked, N-terminal dipeptides from substrates including Ala-Pro-|-p-nitroanilide and (sequentially) Tyr-Pro-|-Phe-Pro-|-Gly-Pro-|-Ile.</text>
        <dbReference type="EC" id="3.4.14.11"/>
    </reaction>
</comment>
<dbReference type="EC" id="3.4.14.11" evidence="3"/>
<evidence type="ECO:0000256" key="7">
    <source>
        <dbReference type="ARBA" id="ARBA00022825"/>
    </source>
</evidence>
<dbReference type="GO" id="GO:0006508">
    <property type="term" value="P:proteolysis"/>
    <property type="evidence" value="ECO:0007669"/>
    <property type="project" value="UniProtKB-KW"/>
</dbReference>
<evidence type="ECO:0000256" key="9">
    <source>
        <dbReference type="SAM" id="SignalP"/>
    </source>
</evidence>
<keyword evidence="9" id="KW-0732">Signal</keyword>
<dbReference type="NCBIfam" id="NF003780">
    <property type="entry name" value="PRK05371.1-1"/>
    <property type="match status" value="1"/>
</dbReference>
<dbReference type="Pfam" id="PF02129">
    <property type="entry name" value="Peptidase_S15"/>
    <property type="match status" value="1"/>
</dbReference>
<dbReference type="InterPro" id="IPR013736">
    <property type="entry name" value="Xaa-Pro_dipept_C"/>
</dbReference>
<evidence type="ECO:0000256" key="8">
    <source>
        <dbReference type="ARBA" id="ARBA00030045"/>
    </source>
</evidence>
<evidence type="ECO:0000313" key="12">
    <source>
        <dbReference type="Proteomes" id="UP001206128"/>
    </source>
</evidence>
<dbReference type="GO" id="GO:0008236">
    <property type="term" value="F:serine-type peptidase activity"/>
    <property type="evidence" value="ECO:0007669"/>
    <property type="project" value="UniProtKB-KW"/>
</dbReference>
<dbReference type="AlphaFoldDB" id="A0AAE3GB62"/>
<protein>
    <recommendedName>
        <fullName evidence="3">Xaa-Pro dipeptidyl-peptidase</fullName>
        <ecNumber evidence="3">3.4.14.11</ecNumber>
    </recommendedName>
    <alternativeName>
        <fullName evidence="8">X-prolyl-dipeptidyl aminopeptidase</fullName>
    </alternativeName>
</protein>
<dbReference type="RefSeq" id="WP_253767365.1">
    <property type="nucleotide sequence ID" value="NZ_JAMTCK010000002.1"/>
</dbReference>
<comment type="caution">
    <text evidence="11">The sequence shown here is derived from an EMBL/GenBank/DDBJ whole genome shotgun (WGS) entry which is preliminary data.</text>
</comment>
<sequence>MRQLRRTSRLALIGSITTALALSAGAQPALAEPARPTVVVADGRTQPVFGYTDAIRERVWVRADFDSDGNGAADEIALDVIRPRATEQGLKVPVVMDASPYYSTLGRGNESELKADQDGDGLLDRWPLFYDNYFVPRGYAVVLLDMVGTNNSTGCPTTNGTPDNLSAKTAIDWLNGRARARDAAGDAVTVDWHNGRTGMIGKSYDGSLAMATAVTGVAGLTTIVPIAGPANYYDYTRSNGVRTRGPDYPASLANTVTNPERRSHCAPVRAALSAADGDDTADYSPFWDERNYVKDVGRIRASVFLVHGINDDNVRPDHFSKFWAALAEHQVPRKLWISQEGHVDPFDFRRAVWVDTLHRWFDHWLLDVHNGITDEPAVDVERAADVWQTYPDWPVPGSAATSLWLRPGAGNGAGGFALTPAGQGRATQAFQDNPSQTEATMIGNPAVRQPNRLAFLSNPLTQPLHVSGTPVVRLTASADQTDTNFGAILVDYGSATRVAHRQAGEGIRTLTTEDCWGESGPADDACYRQTAKQVVTADQEIVTKGVLDALNRDSLTTATPLVRGRSYDFTYPLLPEDYVFPAGHRIGVIIVGSYPQYSSLADQTRATITLSMPASRIDLPIVGGRAAAAAAGL</sequence>
<dbReference type="Pfam" id="PF08530">
    <property type="entry name" value="PepX_C"/>
    <property type="match status" value="1"/>
</dbReference>
<feature type="signal peptide" evidence="9">
    <location>
        <begin position="1"/>
        <end position="31"/>
    </location>
</feature>
<organism evidence="11 12">
    <name type="scientific">Goodfellowiella coeruleoviolacea</name>
    <dbReference type="NCBI Taxonomy" id="334858"/>
    <lineage>
        <taxon>Bacteria</taxon>
        <taxon>Bacillati</taxon>
        <taxon>Actinomycetota</taxon>
        <taxon>Actinomycetes</taxon>
        <taxon>Pseudonocardiales</taxon>
        <taxon>Pseudonocardiaceae</taxon>
        <taxon>Goodfellowiella</taxon>
    </lineage>
</organism>
<accession>A0AAE3GB62</accession>
<evidence type="ECO:0000256" key="4">
    <source>
        <dbReference type="ARBA" id="ARBA00022438"/>
    </source>
</evidence>
<dbReference type="EMBL" id="JAMTCK010000002">
    <property type="protein sequence ID" value="MCP2164067.1"/>
    <property type="molecule type" value="Genomic_DNA"/>
</dbReference>
<dbReference type="Gene3D" id="3.40.50.1820">
    <property type="entry name" value="alpha/beta hydrolase"/>
    <property type="match status" value="2"/>
</dbReference>
<dbReference type="PRINTS" id="PR00923">
    <property type="entry name" value="LACTOPTASE"/>
</dbReference>
<dbReference type="GO" id="GO:0008239">
    <property type="term" value="F:dipeptidyl-peptidase activity"/>
    <property type="evidence" value="ECO:0007669"/>
    <property type="project" value="UniProtKB-EC"/>
</dbReference>
<feature type="domain" description="Xaa-Pro dipeptidyl-peptidase C-terminal" evidence="10">
    <location>
        <begin position="358"/>
        <end position="618"/>
    </location>
</feature>
<keyword evidence="7" id="KW-0720">Serine protease</keyword>
<dbReference type="SUPFAM" id="SSF53474">
    <property type="entry name" value="alpha/beta-Hydrolases"/>
    <property type="match status" value="1"/>
</dbReference>
<evidence type="ECO:0000313" key="11">
    <source>
        <dbReference type="EMBL" id="MCP2164067.1"/>
    </source>
</evidence>
<reference evidence="11" key="1">
    <citation type="submission" date="2022-06" db="EMBL/GenBank/DDBJ databases">
        <title>Genomic Encyclopedia of Archaeal and Bacterial Type Strains, Phase II (KMG-II): from individual species to whole genera.</title>
        <authorList>
            <person name="Goeker M."/>
        </authorList>
    </citation>
    <scope>NUCLEOTIDE SEQUENCE</scope>
    <source>
        <strain evidence="11">DSM 43935</strain>
    </source>
</reference>
<comment type="similarity">
    <text evidence="2">Belongs to the peptidase S15 family.</text>
</comment>
<evidence type="ECO:0000256" key="3">
    <source>
        <dbReference type="ARBA" id="ARBA00012463"/>
    </source>
</evidence>
<evidence type="ECO:0000256" key="5">
    <source>
        <dbReference type="ARBA" id="ARBA00022670"/>
    </source>
</evidence>
<keyword evidence="5" id="KW-0645">Protease</keyword>
<evidence type="ECO:0000259" key="10">
    <source>
        <dbReference type="SMART" id="SM00939"/>
    </source>
</evidence>
<dbReference type="SUPFAM" id="SSF49785">
    <property type="entry name" value="Galactose-binding domain-like"/>
    <property type="match status" value="1"/>
</dbReference>
<feature type="chain" id="PRO_5042122425" description="Xaa-Pro dipeptidyl-peptidase" evidence="9">
    <location>
        <begin position="32"/>
        <end position="633"/>
    </location>
</feature>